<reference evidence="2 3" key="1">
    <citation type="submission" date="2022-05" db="EMBL/GenBank/DDBJ databases">
        <authorList>
            <consortium name="Genoscope - CEA"/>
            <person name="William W."/>
        </authorList>
    </citation>
    <scope>NUCLEOTIDE SEQUENCE [LARGE SCALE GENOMIC DNA]</scope>
</reference>
<dbReference type="EMBL" id="CALNXI010000302">
    <property type="protein sequence ID" value="CAH3024388.1"/>
    <property type="molecule type" value="Genomic_DNA"/>
</dbReference>
<feature type="compositionally biased region" description="Basic and acidic residues" evidence="1">
    <location>
        <begin position="1524"/>
        <end position="1534"/>
    </location>
</feature>
<feature type="compositionally biased region" description="Basic and acidic residues" evidence="1">
    <location>
        <begin position="1548"/>
        <end position="1564"/>
    </location>
</feature>
<dbReference type="PANTHER" id="PTHR21696">
    <property type="entry name" value="PROTEIN UNC-79 HOMOLOG"/>
    <property type="match status" value="1"/>
</dbReference>
<evidence type="ECO:0000256" key="1">
    <source>
        <dbReference type="SAM" id="MobiDB-lite"/>
    </source>
</evidence>
<organism evidence="2 3">
    <name type="scientific">Porites evermanni</name>
    <dbReference type="NCBI Taxonomy" id="104178"/>
    <lineage>
        <taxon>Eukaryota</taxon>
        <taxon>Metazoa</taxon>
        <taxon>Cnidaria</taxon>
        <taxon>Anthozoa</taxon>
        <taxon>Hexacorallia</taxon>
        <taxon>Scleractinia</taxon>
        <taxon>Fungiina</taxon>
        <taxon>Poritidae</taxon>
        <taxon>Porites</taxon>
    </lineage>
</organism>
<accession>A0ABN8M9G8</accession>
<feature type="region of interest" description="Disordered" evidence="1">
    <location>
        <begin position="1491"/>
        <end position="1512"/>
    </location>
</feature>
<dbReference type="PANTHER" id="PTHR21696:SF2">
    <property type="entry name" value="PROTEIN UNC-79 HOMOLOG"/>
    <property type="match status" value="1"/>
</dbReference>
<feature type="region of interest" description="Disordered" evidence="1">
    <location>
        <begin position="1211"/>
        <end position="1238"/>
    </location>
</feature>
<protein>
    <recommendedName>
        <fullName evidence="4">Protein unc-79 homolog</fullName>
    </recommendedName>
</protein>
<proteinExistence type="predicted"/>
<feature type="region of interest" description="Disordered" evidence="1">
    <location>
        <begin position="1609"/>
        <end position="1656"/>
    </location>
</feature>
<dbReference type="Gene3D" id="1.25.10.10">
    <property type="entry name" value="Leucine-rich Repeat Variant"/>
    <property type="match status" value="1"/>
</dbReference>
<dbReference type="SUPFAM" id="SSF48371">
    <property type="entry name" value="ARM repeat"/>
    <property type="match status" value="1"/>
</dbReference>
<dbReference type="InterPro" id="IPR016024">
    <property type="entry name" value="ARM-type_fold"/>
</dbReference>
<sequence>MSRLLKSTRADQFNAKVHGLKEIFNRLDRRTYPLPTGNDVANYLKWFQHTLQSLVKETRPVLTEDRQSFDRQQYPSMDYTGLYKALGKIVNVVPVVEIGIEAFADSVLSIMASLVPFLKKEDLNSMPLGLAMTLSIWPQSTHNNIIKLLAGYILPVLLGVLKPDENGLSYASLSCPSLIMSILQYCPDCKQHAQFVETLMRYKSNVCLDILAVLAYGPQPVINSAGQVLLHYYPLKDVGGADDWQFVYEPWHPANCQNVECAVPHKNTPTSICLDASYAAGQCSSSPPVFICEKCAAVAAQDIPDKSLIMKIIQPMGKMRTTCETKECKGQGKPCSVMCFSYECVKDNRLRALTMCQECHIRYHTGEGGYNHVTQNLFPDPWTLDGPDQAYPTEAVIRLLGEAQPNQKARNDAMGLVQGKLEDDEYEDDVDNDINNRRMLSRFGVWLLVGVCSEPARCESAERLGRLVSMVLSWIETTSTLRRDYVGELLKRLTSQYVCRWLLQVRDSKSELLCACLTPDPPAYVKVGGCWDTMSSKARQHMEGLHRLCCLVPHNLVTPEVWDTIMPQWMEAIKADVPPDDLGRFKVLLTNLFDPLLSPLKMPSDTTLSFIRRSLESSVPRHQVEALTWLQILSQLDIIIRLDVLLSMFIKVVQNSSEFSEGVATMFPFPMSSVPSPLSTTAEGSVIPTPVSGAMSADLGELSSNLSCFIMELDLLVKQIKIQFIRERHVPTSSEKEDIKKLLKCMLDISWAGKHGDHSTICEMCNMTSIWFKLAHMLLDHVFPDGVTLAAADARGSVVSGGGLVRTSSSGKAVSSRSLSSNKSQVETIDEEVFRENQQEDFSDVTDSCHGDNDPEPENGPSEGDAPSELNENIMSFAAMHTMTGAIGSWRSGTSSVSWSVVCDNFPQLHLLLGFLKELPRQEDHNVQLSILSCLKVLVLQGDYLRIAMDADGDFLAYLQEIFFIPNIWDLVQAEHSEMSQLCVQILLHCICLPYGAEKLCDEVENAFSDDDWRERSSAVEKVAVIARCLEKENIKSNSLVMSALAHCFTYLVGAVEDVCTPVHLRAVSMLDTIKASSLKVLYKCIEHQYDAVPKDRLLLIHTCRILHRILPHHTPLCGKFFIRRFKHLLIENADFVSLGSPSKGRTSSGLAANETDTGSEYARKIAPMLQSQPSTRSLTARSSLAQQPRKTSSSFRCGYSFRFPGERVTYNRQVSSNSEGKKSSTGGRLRRTGGFTNQASSVDISDRMFLGGRIQSNLPTVQEEEHENSRQSVASTDSSFSQLLGGVQQEGGSLEAEATHQLVTLVMDFLSYPGAEKGAENSSFVKTESYEVVQMSHYLGVLMGYDIKVGEFTGNPRRLRLFPVFHAYMAGIVQVLDQNQEWGNELLNLTLQLLLFCAAPKPHKRTQTPEFSLICIPPFMRQTWLMALLIILYKYPFHADTHKRNTKNLILVVLNTLEAQDHVCKGPKENFPKRASVASIFGESFAVGTGDTAVGPETPGSPTLRRSTTDRQLSLTTANKLREEDDKTRRLPERQISSPSSFGSISKAKERIEDEKEKDEKLLEGNQDVKLFSETPFANAGGVNSSERLLPSSTPIQDLPAFARRVLPSTSSEEEKGLESKIGFDGQPGTENKGRKVSVDSTTSHDTREIDISRSGSIEGSLSVNEFRRGSKPRLAPGLSTRSFDKTLDSNAEKEPFDKDLDLDWCPECGTSLEQFDEETLNLCIVVLSTFVHQSPSMAMPFLLRMLESVARKCVHPLFSWQEKSNVLIPGSTREVSKQFIRCVLIKLIFSELFRSRLKDDTLLKAVAIALNDFSSFDQMSPVAYLLEDILGSRTLSDRVLVLLSNMETYLQFASREPTSAWESQLSHFEAFFRKLPSVLPENCDLTPTIRIMSAILNAANSSFKMLLPSFAQVISYAINKCSFQLQELLELCVKCTETFPKDRNKLFLTRAVVLELVHAVKFRSSLPDANLQSVLQFVAVDAGSRISFGSESDKAPYDLPFGSRTRALDCNRQYIVEAVEFIKDWNFRAKSNKENRQLSEPNLHQTTLPIDLKASVAQLVALELTKHSEDSKILQKALAWLRSPPTATQLGRQELLDCVTHIRLLAWLLHGSLSHFVHSRNPHVNCHPIKFEENTHIADYVLIILFSFAEQLKEPLSKSALYHAFNVCELWTLYCDHTKSPGEPSTQATSIVMEFWGKVTPGMLHLLTQAKELTLSVSHHFLNLIEALQECNSTPLPMLYPMWYPILTYCFSQGLSEAAHARLRKAQSRRRINKDTKSALAKWLKQLQFKMALAEQQPDGSLFI</sequence>
<keyword evidence="3" id="KW-1185">Reference proteome</keyword>
<feature type="compositionally biased region" description="Polar residues" evidence="1">
    <location>
        <begin position="1501"/>
        <end position="1512"/>
    </location>
</feature>
<feature type="compositionally biased region" description="Polar residues" evidence="1">
    <location>
        <begin position="812"/>
        <end position="827"/>
    </location>
</feature>
<feature type="region of interest" description="Disordered" evidence="1">
    <location>
        <begin position="802"/>
        <end position="869"/>
    </location>
</feature>
<feature type="region of interest" description="Disordered" evidence="1">
    <location>
        <begin position="1524"/>
        <end position="1568"/>
    </location>
</feature>
<feature type="compositionally biased region" description="Polar residues" evidence="1">
    <location>
        <begin position="1170"/>
        <end position="1196"/>
    </location>
</feature>
<feature type="compositionally biased region" description="Basic and acidic residues" evidence="1">
    <location>
        <begin position="1633"/>
        <end position="1653"/>
    </location>
</feature>
<evidence type="ECO:0000313" key="3">
    <source>
        <dbReference type="Proteomes" id="UP001159427"/>
    </source>
</evidence>
<comment type="caution">
    <text evidence="2">The sequence shown here is derived from an EMBL/GenBank/DDBJ whole genome shotgun (WGS) entry which is preliminary data.</text>
</comment>
<evidence type="ECO:0000313" key="2">
    <source>
        <dbReference type="EMBL" id="CAH3024388.1"/>
    </source>
</evidence>
<name>A0ABN8M9G8_9CNID</name>
<evidence type="ECO:0008006" key="4">
    <source>
        <dbReference type="Google" id="ProtNLM"/>
    </source>
</evidence>
<feature type="region of interest" description="Disordered" evidence="1">
    <location>
        <begin position="1168"/>
        <end position="1199"/>
    </location>
</feature>
<dbReference type="InterPro" id="IPR024855">
    <property type="entry name" value="UNC79"/>
</dbReference>
<dbReference type="Pfam" id="PF14776">
    <property type="entry name" value="UNC-79"/>
    <property type="match status" value="1"/>
</dbReference>
<gene>
    <name evidence="2" type="ORF">PEVE_00022767</name>
</gene>
<dbReference type="InterPro" id="IPR011989">
    <property type="entry name" value="ARM-like"/>
</dbReference>
<dbReference type="Proteomes" id="UP001159427">
    <property type="component" value="Unassembled WGS sequence"/>
</dbReference>
<feature type="compositionally biased region" description="Low complexity" evidence="1">
    <location>
        <begin position="1538"/>
        <end position="1547"/>
    </location>
</feature>